<dbReference type="Proteomes" id="UP000248161">
    <property type="component" value="Unassembled WGS sequence"/>
</dbReference>
<gene>
    <name evidence="2" type="ORF">CXX69_05460</name>
</gene>
<dbReference type="SMART" id="SM00905">
    <property type="entry name" value="FolB"/>
    <property type="match status" value="1"/>
</dbReference>
<dbReference type="Pfam" id="PF02152">
    <property type="entry name" value="FolB"/>
    <property type="match status" value="1"/>
</dbReference>
<dbReference type="SUPFAM" id="SSF55620">
    <property type="entry name" value="Tetrahydrobiopterin biosynthesis enzymes-like"/>
    <property type="match status" value="1"/>
</dbReference>
<dbReference type="Gene3D" id="3.30.1130.10">
    <property type="match status" value="1"/>
</dbReference>
<sequence length="134" mass="14549">MTNHSEALLRLLESRGMGVSSLFLESADREVDVGIHPHEVGSPQRIRFDIHVVTGGAEKPPEDSIDQVLDYEYLPAALDRVLAMDRPALLETLATRLLDEVLAPSEAVAASVSITKLDALEDGGRLGCSMTRLK</sequence>
<dbReference type="GO" id="GO:0004150">
    <property type="term" value="F:dihydroneopterin aldolase activity"/>
    <property type="evidence" value="ECO:0007669"/>
    <property type="project" value="InterPro"/>
</dbReference>
<feature type="domain" description="Dihydroneopterin aldolase/epimerase" evidence="1">
    <location>
        <begin position="22"/>
        <end position="132"/>
    </location>
</feature>
<evidence type="ECO:0000313" key="2">
    <source>
        <dbReference type="EMBL" id="PXF21202.1"/>
    </source>
</evidence>
<proteinExistence type="predicted"/>
<protein>
    <recommendedName>
        <fullName evidence="1">Dihydroneopterin aldolase/epimerase domain-containing protein</fullName>
    </recommendedName>
</protein>
<evidence type="ECO:0000313" key="3">
    <source>
        <dbReference type="Proteomes" id="UP000248161"/>
    </source>
</evidence>
<dbReference type="GO" id="GO:0006760">
    <property type="term" value="P:folic acid-containing compound metabolic process"/>
    <property type="evidence" value="ECO:0007669"/>
    <property type="project" value="InterPro"/>
</dbReference>
<comment type="caution">
    <text evidence="2">The sequence shown here is derived from an EMBL/GenBank/DDBJ whole genome shotgun (WGS) entry which is preliminary data.</text>
</comment>
<evidence type="ECO:0000259" key="1">
    <source>
        <dbReference type="SMART" id="SM00905"/>
    </source>
</evidence>
<dbReference type="InterPro" id="IPR043133">
    <property type="entry name" value="GTP-CH-I_C/QueF"/>
</dbReference>
<organism evidence="2 3">
    <name type="scientific">Candidatus Thalassarchaeum betae</name>
    <dbReference type="NCBI Taxonomy" id="2599289"/>
    <lineage>
        <taxon>Archaea</taxon>
        <taxon>Methanobacteriati</taxon>
        <taxon>Thermoplasmatota</taxon>
        <taxon>Candidatus Poseidoniia</taxon>
        <taxon>Candidatus Poseidoniales</taxon>
        <taxon>Candidatus Thalassarchaeaceae</taxon>
        <taxon>Candidatus Thalassarchaeum</taxon>
    </lineage>
</organism>
<reference evidence="2 3" key="1">
    <citation type="journal article" date="2015" name="Nat. Commun.">
        <title>Genomic and transcriptomic evidence for scavenging of diverse organic compounds by widespread deep-sea archaea.</title>
        <authorList>
            <person name="Li M."/>
            <person name="Baker B.J."/>
            <person name="Anantharaman K."/>
            <person name="Jain S."/>
            <person name="Breier J.A."/>
            <person name="Dick G.J."/>
        </authorList>
    </citation>
    <scope>NUCLEOTIDE SEQUENCE [LARGE SCALE GENOMIC DNA]</scope>
    <source>
        <strain evidence="2">Cayman_51_deep</strain>
    </source>
</reference>
<accession>A0A2V3HQU8</accession>
<dbReference type="AlphaFoldDB" id="A0A2V3HQU8"/>
<dbReference type="InterPro" id="IPR006157">
    <property type="entry name" value="FolB_dom"/>
</dbReference>
<dbReference type="EMBL" id="PSPG01000011">
    <property type="protein sequence ID" value="PXF21202.1"/>
    <property type="molecule type" value="Genomic_DNA"/>
</dbReference>
<name>A0A2V3HQU8_9ARCH</name>